<organism evidence="2 3">
    <name type="scientific">Aspergillus keveii</name>
    <dbReference type="NCBI Taxonomy" id="714993"/>
    <lineage>
        <taxon>Eukaryota</taxon>
        <taxon>Fungi</taxon>
        <taxon>Dikarya</taxon>
        <taxon>Ascomycota</taxon>
        <taxon>Pezizomycotina</taxon>
        <taxon>Eurotiomycetes</taxon>
        <taxon>Eurotiomycetidae</taxon>
        <taxon>Eurotiales</taxon>
        <taxon>Aspergillaceae</taxon>
        <taxon>Aspergillus</taxon>
        <taxon>Aspergillus subgen. Nidulantes</taxon>
    </lineage>
</organism>
<accession>A0ABR4G2V4</accession>
<comment type="similarity">
    <text evidence="1">Belongs to the RutC family.</text>
</comment>
<evidence type="ECO:0000313" key="3">
    <source>
        <dbReference type="Proteomes" id="UP001610563"/>
    </source>
</evidence>
<dbReference type="Gene3D" id="3.30.1330.40">
    <property type="entry name" value="RutC-like"/>
    <property type="match status" value="1"/>
</dbReference>
<dbReference type="SUPFAM" id="SSF55298">
    <property type="entry name" value="YjgF-like"/>
    <property type="match status" value="1"/>
</dbReference>
<comment type="caution">
    <text evidence="2">The sequence shown here is derived from an EMBL/GenBank/DDBJ whole genome shotgun (WGS) entry which is preliminary data.</text>
</comment>
<keyword evidence="3" id="KW-1185">Reference proteome</keyword>
<dbReference type="InterPro" id="IPR035959">
    <property type="entry name" value="RutC-like_sf"/>
</dbReference>
<dbReference type="PANTHER" id="PTHR11803:SF58">
    <property type="entry name" value="PROTEIN HMF1-RELATED"/>
    <property type="match status" value="1"/>
</dbReference>
<dbReference type="CDD" id="cd00448">
    <property type="entry name" value="YjgF_YER057c_UK114_family"/>
    <property type="match status" value="1"/>
</dbReference>
<evidence type="ECO:0000256" key="1">
    <source>
        <dbReference type="ARBA" id="ARBA00010552"/>
    </source>
</evidence>
<dbReference type="EMBL" id="JBFTWV010000059">
    <property type="protein sequence ID" value="KAL2793353.1"/>
    <property type="molecule type" value="Genomic_DNA"/>
</dbReference>
<dbReference type="InterPro" id="IPR006175">
    <property type="entry name" value="YjgF/YER057c/UK114"/>
</dbReference>
<sequence>MSSSITTILTKKSYPPFRANGYVWVSGQIAADADGNLIKGPMAEQAHQICKNTSEILRAAGSSLEETVKATVFVTDFSKLPEFNGVYNTYFPHKPPRSAVEVSRLPLGVEVMMEVVALAEEGAKAGAKI</sequence>
<dbReference type="PANTHER" id="PTHR11803">
    <property type="entry name" value="2-IMINOBUTANOATE/2-IMINOPROPANOATE DEAMINASE RIDA"/>
    <property type="match status" value="1"/>
</dbReference>
<proteinExistence type="inferred from homology"/>
<dbReference type="Pfam" id="PF01042">
    <property type="entry name" value="Ribonuc_L-PSP"/>
    <property type="match status" value="1"/>
</dbReference>
<dbReference type="Proteomes" id="UP001610563">
    <property type="component" value="Unassembled WGS sequence"/>
</dbReference>
<name>A0ABR4G2V4_9EURO</name>
<reference evidence="2 3" key="1">
    <citation type="submission" date="2024-07" db="EMBL/GenBank/DDBJ databases">
        <title>Section-level genome sequencing and comparative genomics of Aspergillus sections Usti and Cavernicolus.</title>
        <authorList>
            <consortium name="Lawrence Berkeley National Laboratory"/>
            <person name="Nybo J.L."/>
            <person name="Vesth T.C."/>
            <person name="Theobald S."/>
            <person name="Frisvad J.C."/>
            <person name="Larsen T.O."/>
            <person name="Kjaerboelling I."/>
            <person name="Rothschild-Mancinelli K."/>
            <person name="Lyhne E.K."/>
            <person name="Kogle M.E."/>
            <person name="Barry K."/>
            <person name="Clum A."/>
            <person name="Na H."/>
            <person name="Ledsgaard L."/>
            <person name="Lin J."/>
            <person name="Lipzen A."/>
            <person name="Kuo A."/>
            <person name="Riley R."/>
            <person name="Mondo S."/>
            <person name="Labutti K."/>
            <person name="Haridas S."/>
            <person name="Pangalinan J."/>
            <person name="Salamov A.A."/>
            <person name="Simmons B.A."/>
            <person name="Magnuson J.K."/>
            <person name="Chen J."/>
            <person name="Drula E."/>
            <person name="Henrissat B."/>
            <person name="Wiebenga A."/>
            <person name="Lubbers R.J."/>
            <person name="Gomes A.C."/>
            <person name="Makela M.R."/>
            <person name="Stajich J."/>
            <person name="Grigoriev I.V."/>
            <person name="Mortensen U.H."/>
            <person name="De Vries R.P."/>
            <person name="Baker S.E."/>
            <person name="Andersen M.R."/>
        </authorList>
    </citation>
    <scope>NUCLEOTIDE SEQUENCE [LARGE SCALE GENOMIC DNA]</scope>
    <source>
        <strain evidence="2 3">CBS 209.92</strain>
    </source>
</reference>
<gene>
    <name evidence="2" type="ORF">BJX66DRAFT_338957</name>
</gene>
<evidence type="ECO:0000313" key="2">
    <source>
        <dbReference type="EMBL" id="KAL2793353.1"/>
    </source>
</evidence>
<protein>
    <submittedName>
        <fullName evidence="2">Endoribonuclease L-PSP/chorismate mutase-like protein</fullName>
    </submittedName>
</protein>